<dbReference type="InterPro" id="IPR050832">
    <property type="entry name" value="Bact_Acetyltransf"/>
</dbReference>
<dbReference type="Proteomes" id="UP000183447">
    <property type="component" value="Unassembled WGS sequence"/>
</dbReference>
<evidence type="ECO:0000259" key="3">
    <source>
        <dbReference type="PROSITE" id="PS51186"/>
    </source>
</evidence>
<dbReference type="InterPro" id="IPR016181">
    <property type="entry name" value="Acyl_CoA_acyltransferase"/>
</dbReference>
<dbReference type="STRING" id="665118.SAMN02983003_2955"/>
<dbReference type="SUPFAM" id="SSF55729">
    <property type="entry name" value="Acyl-CoA N-acyltransferases (Nat)"/>
    <property type="match status" value="1"/>
</dbReference>
<gene>
    <name evidence="4" type="ORF">SAMN02983003_2955</name>
</gene>
<dbReference type="CDD" id="cd04301">
    <property type="entry name" value="NAT_SF"/>
    <property type="match status" value="1"/>
</dbReference>
<dbReference type="InterPro" id="IPR000182">
    <property type="entry name" value="GNAT_dom"/>
</dbReference>
<feature type="domain" description="N-acetyltransferase" evidence="3">
    <location>
        <begin position="115"/>
        <end position="248"/>
    </location>
</feature>
<evidence type="ECO:0000313" key="5">
    <source>
        <dbReference type="Proteomes" id="UP000183447"/>
    </source>
</evidence>
<dbReference type="OrthoDB" id="9775595at2"/>
<dbReference type="EMBL" id="FPKU01000002">
    <property type="protein sequence ID" value="SFZ85785.1"/>
    <property type="molecule type" value="Genomic_DNA"/>
</dbReference>
<dbReference type="PROSITE" id="PS51186">
    <property type="entry name" value="GNAT"/>
    <property type="match status" value="1"/>
</dbReference>
<keyword evidence="2" id="KW-0012">Acyltransferase</keyword>
<evidence type="ECO:0000313" key="4">
    <source>
        <dbReference type="EMBL" id="SFZ85785.1"/>
    </source>
</evidence>
<accession>A0A1K2I0D2</accession>
<dbReference type="Gene3D" id="3.40.630.30">
    <property type="match status" value="1"/>
</dbReference>
<dbReference type="RefSeq" id="WP_072344469.1">
    <property type="nucleotide sequence ID" value="NZ_FPKU01000002.1"/>
</dbReference>
<evidence type="ECO:0000256" key="2">
    <source>
        <dbReference type="ARBA" id="ARBA00023315"/>
    </source>
</evidence>
<proteinExistence type="predicted"/>
<keyword evidence="5" id="KW-1185">Reference proteome</keyword>
<sequence length="248" mass="25776">MGPDAIAAIDAAGLVLWPALETIDAGIWHCRFAEGFTRRANSICVGDAASADTPLHGLAEAAALYGERGIAPAFRATPLTPPGVIALLSASGWIEAETVAVMAMSLVAPLGALPADITRHDPRDKNFQAAQAKLCGYTARQAHTLSRMLARLPGPAAGLLIRIDGEPLGTALVALDRDIAYVFSVAVAPEARGRGLGRALMQGALAFAADTGATTCALQVVPENHVARGLYLGLGFADLYSYTYWTAP</sequence>
<protein>
    <submittedName>
        <fullName evidence="4">Acetyltransferase (GNAT) family protein</fullName>
    </submittedName>
</protein>
<evidence type="ECO:0000256" key="1">
    <source>
        <dbReference type="ARBA" id="ARBA00022679"/>
    </source>
</evidence>
<dbReference type="AlphaFoldDB" id="A0A1K2I0D2"/>
<name>A0A1K2I0D2_9HYPH</name>
<reference evidence="4 5" key="1">
    <citation type="submission" date="2016-11" db="EMBL/GenBank/DDBJ databases">
        <authorList>
            <person name="Jaros S."/>
            <person name="Januszkiewicz K."/>
            <person name="Wedrychowicz H."/>
        </authorList>
    </citation>
    <scope>NUCLEOTIDE SEQUENCE [LARGE SCALE GENOMIC DNA]</scope>
    <source>
        <strain evidence="4 5">ATCC 23634</strain>
    </source>
</reference>
<organism evidence="4 5">
    <name type="scientific">Devosia enhydra</name>
    <dbReference type="NCBI Taxonomy" id="665118"/>
    <lineage>
        <taxon>Bacteria</taxon>
        <taxon>Pseudomonadati</taxon>
        <taxon>Pseudomonadota</taxon>
        <taxon>Alphaproteobacteria</taxon>
        <taxon>Hyphomicrobiales</taxon>
        <taxon>Devosiaceae</taxon>
        <taxon>Devosia</taxon>
    </lineage>
</organism>
<keyword evidence="1 4" id="KW-0808">Transferase</keyword>
<dbReference type="GO" id="GO:0016747">
    <property type="term" value="F:acyltransferase activity, transferring groups other than amino-acyl groups"/>
    <property type="evidence" value="ECO:0007669"/>
    <property type="project" value="InterPro"/>
</dbReference>
<dbReference type="PANTHER" id="PTHR43877">
    <property type="entry name" value="AMINOALKYLPHOSPHONATE N-ACETYLTRANSFERASE-RELATED-RELATED"/>
    <property type="match status" value="1"/>
</dbReference>
<dbReference type="Pfam" id="PF00583">
    <property type="entry name" value="Acetyltransf_1"/>
    <property type="match status" value="1"/>
</dbReference>